<dbReference type="GO" id="GO:0050661">
    <property type="term" value="F:NADP binding"/>
    <property type="evidence" value="ECO:0007669"/>
    <property type="project" value="InterPro"/>
</dbReference>
<dbReference type="InterPro" id="IPR012134">
    <property type="entry name" value="Glu-5-SA_DH"/>
</dbReference>
<dbReference type="InterPro" id="IPR016162">
    <property type="entry name" value="Ald_DH_N"/>
</dbReference>
<keyword evidence="7" id="KW-0963">Cytoplasm</keyword>
<evidence type="ECO:0000256" key="2">
    <source>
        <dbReference type="ARBA" id="ARBA00022605"/>
    </source>
</evidence>
<dbReference type="PANTHER" id="PTHR11063:SF8">
    <property type="entry name" value="DELTA-1-PYRROLINE-5-CARBOXYLATE SYNTHASE"/>
    <property type="match status" value="1"/>
</dbReference>
<name>A0A9X3JD98_9LACT</name>
<keyword evidence="10" id="KW-1185">Reference proteome</keyword>
<keyword evidence="4 7" id="KW-0521">NADP</keyword>
<dbReference type="NCBIfam" id="NF001221">
    <property type="entry name" value="PRK00197.1"/>
    <property type="match status" value="1"/>
</dbReference>
<dbReference type="Gene3D" id="3.40.309.10">
    <property type="entry name" value="Aldehyde Dehydrogenase, Chain A, domain 2"/>
    <property type="match status" value="1"/>
</dbReference>
<dbReference type="PROSITE" id="PS01223">
    <property type="entry name" value="PROA"/>
    <property type="match status" value="1"/>
</dbReference>
<comment type="similarity">
    <text evidence="7">Belongs to the gamma-glutamyl phosphate reductase family.</text>
</comment>
<dbReference type="PANTHER" id="PTHR11063">
    <property type="entry name" value="GLUTAMATE SEMIALDEHYDE DEHYDROGENASE"/>
    <property type="match status" value="1"/>
</dbReference>
<reference evidence="9" key="1">
    <citation type="submission" date="2022-12" db="EMBL/GenBank/DDBJ databases">
        <title>Description and comparative metabolic analysis of Aerococcus sp. nov., isolated from the feces of a pig.</title>
        <authorList>
            <person name="Chang Y.-H."/>
        </authorList>
    </citation>
    <scope>NUCLEOTIDE SEQUENCE</scope>
    <source>
        <strain evidence="9">YH-aer222</strain>
    </source>
</reference>
<organism evidence="9 10">
    <name type="scientific">Aerococcus kribbianus</name>
    <dbReference type="NCBI Taxonomy" id="2999064"/>
    <lineage>
        <taxon>Bacteria</taxon>
        <taxon>Bacillati</taxon>
        <taxon>Bacillota</taxon>
        <taxon>Bacilli</taxon>
        <taxon>Lactobacillales</taxon>
        <taxon>Aerococcaceae</taxon>
        <taxon>Aerococcus</taxon>
    </lineage>
</organism>
<evidence type="ECO:0000256" key="7">
    <source>
        <dbReference type="HAMAP-Rule" id="MF_00412"/>
    </source>
</evidence>
<protein>
    <recommendedName>
        <fullName evidence="7">Gamma-glutamyl phosphate reductase</fullName>
        <shortName evidence="7">GPR</shortName>
        <ecNumber evidence="7">1.2.1.41</ecNumber>
    </recommendedName>
    <alternativeName>
        <fullName evidence="7">Glutamate-5-semialdehyde dehydrogenase</fullName>
    </alternativeName>
    <alternativeName>
        <fullName evidence="7">Glutamyl-gamma-semialdehyde dehydrogenase</fullName>
        <shortName evidence="7">GSA dehydrogenase</shortName>
    </alternativeName>
</protein>
<dbReference type="Gene3D" id="3.40.605.10">
    <property type="entry name" value="Aldehyde Dehydrogenase, Chain A, domain 1"/>
    <property type="match status" value="1"/>
</dbReference>
<dbReference type="InterPro" id="IPR016163">
    <property type="entry name" value="Ald_DH_C"/>
</dbReference>
<dbReference type="EMBL" id="JAPRFR010000001">
    <property type="protein sequence ID" value="MCZ0725563.1"/>
    <property type="molecule type" value="Genomic_DNA"/>
</dbReference>
<dbReference type="NCBIfam" id="TIGR00407">
    <property type="entry name" value="proA"/>
    <property type="match status" value="1"/>
</dbReference>
<comment type="catalytic activity">
    <reaction evidence="6 7">
        <text>L-glutamate 5-semialdehyde + phosphate + NADP(+) = L-glutamyl 5-phosphate + NADPH + H(+)</text>
        <dbReference type="Rhea" id="RHEA:19541"/>
        <dbReference type="ChEBI" id="CHEBI:15378"/>
        <dbReference type="ChEBI" id="CHEBI:43474"/>
        <dbReference type="ChEBI" id="CHEBI:57783"/>
        <dbReference type="ChEBI" id="CHEBI:58066"/>
        <dbReference type="ChEBI" id="CHEBI:58274"/>
        <dbReference type="ChEBI" id="CHEBI:58349"/>
        <dbReference type="EC" id="1.2.1.41"/>
    </reaction>
</comment>
<proteinExistence type="inferred from homology"/>
<dbReference type="InterPro" id="IPR016161">
    <property type="entry name" value="Ald_DH/histidinol_DH"/>
</dbReference>
<dbReference type="RefSeq" id="WP_268751879.1">
    <property type="nucleotide sequence ID" value="NZ_JAPRFQ010000001.1"/>
</dbReference>
<comment type="function">
    <text evidence="7">Catalyzes the NADPH-dependent reduction of L-glutamate 5-phosphate into L-glutamate 5-semialdehyde and phosphate. The product spontaneously undergoes cyclization to form 1-pyrroline-5-carboxylate.</text>
</comment>
<gene>
    <name evidence="7" type="primary">proA</name>
    <name evidence="9" type="ORF">OW157_03140</name>
</gene>
<evidence type="ECO:0000259" key="8">
    <source>
        <dbReference type="Pfam" id="PF00171"/>
    </source>
</evidence>
<evidence type="ECO:0000256" key="1">
    <source>
        <dbReference type="ARBA" id="ARBA00004985"/>
    </source>
</evidence>
<keyword evidence="3 7" id="KW-0641">Proline biosynthesis</keyword>
<dbReference type="Pfam" id="PF00171">
    <property type="entry name" value="Aldedh"/>
    <property type="match status" value="1"/>
</dbReference>
<dbReference type="GO" id="GO:0005737">
    <property type="term" value="C:cytoplasm"/>
    <property type="evidence" value="ECO:0007669"/>
    <property type="project" value="UniProtKB-SubCell"/>
</dbReference>
<comment type="subcellular location">
    <subcellularLocation>
        <location evidence="7">Cytoplasm</location>
    </subcellularLocation>
</comment>
<comment type="pathway">
    <text evidence="1 7">Amino-acid biosynthesis; L-proline biosynthesis; L-glutamate 5-semialdehyde from L-glutamate: step 2/2.</text>
</comment>
<evidence type="ECO:0000313" key="9">
    <source>
        <dbReference type="EMBL" id="MCZ0725563.1"/>
    </source>
</evidence>
<dbReference type="PIRSF" id="PIRSF000151">
    <property type="entry name" value="GPR"/>
    <property type="match status" value="1"/>
</dbReference>
<dbReference type="InterPro" id="IPR020593">
    <property type="entry name" value="G-glutamylP_reductase_CS"/>
</dbReference>
<dbReference type="EC" id="1.2.1.41" evidence="7"/>
<evidence type="ECO:0000256" key="5">
    <source>
        <dbReference type="ARBA" id="ARBA00023002"/>
    </source>
</evidence>
<dbReference type="GO" id="GO:0055129">
    <property type="term" value="P:L-proline biosynthetic process"/>
    <property type="evidence" value="ECO:0007669"/>
    <property type="project" value="UniProtKB-UniRule"/>
</dbReference>
<dbReference type="AlphaFoldDB" id="A0A9X3JD98"/>
<evidence type="ECO:0000313" key="10">
    <source>
        <dbReference type="Proteomes" id="UP001146670"/>
    </source>
</evidence>
<dbReference type="FunFam" id="3.40.309.10:FF:000006">
    <property type="entry name" value="Gamma-glutamyl phosphate reductase"/>
    <property type="match status" value="1"/>
</dbReference>
<comment type="caution">
    <text evidence="9">The sequence shown here is derived from an EMBL/GenBank/DDBJ whole genome shotgun (WGS) entry which is preliminary data.</text>
</comment>
<dbReference type="InterPro" id="IPR000965">
    <property type="entry name" value="GPR_dom"/>
</dbReference>
<accession>A0A9X3JD98</accession>
<dbReference type="HAMAP" id="MF_00412">
    <property type="entry name" value="ProA"/>
    <property type="match status" value="1"/>
</dbReference>
<sequence length="418" mass="45550">MINEETLYDLGTAAKKAAKELAQLPSQAKNRALNTMAQALRTKLADILAANQKDIAKTHDSGRPESFIERMTLTEERVESMAAGLEKVAQLADPIGSSHKSWINEDGLEISQRTVPLGVIGIIYESRPNVTADAVGLCFKSGNAVILRGGKETINSNLAILNVLKSALRKSGITEDAVAYIDNPDRQLAQKFMQMNDYVDCLIPRGSQGLIQNVVKQATIPTIETGVGNDHLYVHKDADLDKALAILINGKTQRVSVCNALETLLVDQAIAKDFLPRVAEQLADYNVLVHADQAALTYFPDGQLAKPQDYAQEFLDYEIAIKVVADYDEAINHIDQYSTQHTEVIVTENYSVAQDFINAIDAAVVNVNASSRFSDGEKFGFGGEIGISTQKLHARGPMGLDALTSYKYVVLGSGQIRQ</sequence>
<dbReference type="GO" id="GO:0004350">
    <property type="term" value="F:glutamate-5-semialdehyde dehydrogenase activity"/>
    <property type="evidence" value="ECO:0007669"/>
    <property type="project" value="UniProtKB-UniRule"/>
</dbReference>
<keyword evidence="5 7" id="KW-0560">Oxidoreductase</keyword>
<dbReference type="CDD" id="cd07079">
    <property type="entry name" value="ALDH_F18-19_ProA-GPR"/>
    <property type="match status" value="1"/>
</dbReference>
<evidence type="ECO:0000256" key="3">
    <source>
        <dbReference type="ARBA" id="ARBA00022650"/>
    </source>
</evidence>
<evidence type="ECO:0000256" key="6">
    <source>
        <dbReference type="ARBA" id="ARBA00049024"/>
    </source>
</evidence>
<evidence type="ECO:0000256" key="4">
    <source>
        <dbReference type="ARBA" id="ARBA00022857"/>
    </source>
</evidence>
<keyword evidence="2 7" id="KW-0028">Amino-acid biosynthesis</keyword>
<dbReference type="Proteomes" id="UP001146670">
    <property type="component" value="Unassembled WGS sequence"/>
</dbReference>
<dbReference type="SUPFAM" id="SSF53720">
    <property type="entry name" value="ALDH-like"/>
    <property type="match status" value="1"/>
</dbReference>
<dbReference type="InterPro" id="IPR015590">
    <property type="entry name" value="Aldehyde_DH_dom"/>
</dbReference>
<feature type="domain" description="Aldehyde dehydrogenase" evidence="8">
    <location>
        <begin position="12"/>
        <end position="287"/>
    </location>
</feature>